<dbReference type="Pfam" id="PF22666">
    <property type="entry name" value="Glyco_hydro_2_N2"/>
    <property type="match status" value="1"/>
</dbReference>
<evidence type="ECO:0000256" key="4">
    <source>
        <dbReference type="ARBA" id="ARBA00022801"/>
    </source>
</evidence>
<sequence>MTTRTPLDAGWTLRAVEAGPDVPAAVAGAVLPAAVPGCVHTDLMAAGLLDDPYLDRNEDHQHWVGRTRWRYRSTVALAADRLGAGRHELHFAGLDTVAEIRLNGRPVGRTANMHRRYVFDVTDLVVAGDNELLVEFDPVRTYTDAMRDRFGDLPAAYDQPFQYVRKMAANFGWDWGPTLVTAGIWKPVELVTVEAARLAPVLPLVTVEDLTGRVSAQVAVVRAEGCTGPLTVTVAVDDHQRTVELPAGADTVPVALTVPQVRLWWPVGMGDQPRYDLTVRLADPVTGAELDRWQARIGFRRVELDTRPDDAGTPFVIRVNDVPVAVRGVNWIPDDCFVSRVDRPRYRRRLTQALDANVNLIRVWGGGIYETDDFYDLCDESGLLVWQDFLFACAAYPEGEPIRSEVLAEARDNVTRLAPHPSLVLWNGNNENIWGFQDWSWQEPLAGRPWGLGYYTELLPALVAELDPTRPYWPGSPYSGSADVHPNDPAHGTMHVWDVWNQRDYSAYAGYQPRFVAEFGFQGPPARSTMDRATSDPTLGWDTAASTNRQRAESGQRKILDGLRPHLPAIPSGDPRRATADWHYLAQLNQARAVEFGIGHFRALWPHCAGTILWQLNDCWPVVSWAMVDGDERRKPSWYAVRRAYAPRLLTVTGATGRRPVVHLVNNSPDPWRTALRVQLHDLDGDLLGGLDQPVELAPAGRYSLPFEVPAAALLLTAHADGPPVRRLLAEDVAVDLPPARLRICPADLPDGSGVALTVEAQTLLRDLVVLADLIDPAAVVDEQMITLLPGERHVFTIHTDVPAADPGWAAPGVVRCVNDLSKGDR</sequence>
<dbReference type="RefSeq" id="WP_377342854.1">
    <property type="nucleotide sequence ID" value="NZ_JBHLUE010000026.1"/>
</dbReference>
<dbReference type="InterPro" id="IPR006102">
    <property type="entry name" value="Ig-like_GH2"/>
</dbReference>
<accession>A0ABV6P3J5</accession>
<evidence type="ECO:0000313" key="8">
    <source>
        <dbReference type="EMBL" id="MFC0567549.1"/>
    </source>
</evidence>
<evidence type="ECO:0000256" key="1">
    <source>
        <dbReference type="ARBA" id="ARBA00000829"/>
    </source>
</evidence>
<comment type="catalytic activity">
    <reaction evidence="1">
        <text>Hydrolysis of terminal, non-reducing beta-D-mannose residues in beta-D-mannosides.</text>
        <dbReference type="EC" id="3.2.1.25"/>
    </reaction>
</comment>
<proteinExistence type="inferred from homology"/>
<evidence type="ECO:0000259" key="6">
    <source>
        <dbReference type="Pfam" id="PF00703"/>
    </source>
</evidence>
<comment type="similarity">
    <text evidence="2">Belongs to the glycosyl hydrolase 2 family.</text>
</comment>
<keyword evidence="5" id="KW-0326">Glycosidase</keyword>
<keyword evidence="4 8" id="KW-0378">Hydrolase</keyword>
<dbReference type="PANTHER" id="PTHR43730">
    <property type="entry name" value="BETA-MANNOSIDASE"/>
    <property type="match status" value="1"/>
</dbReference>
<dbReference type="InterPro" id="IPR017853">
    <property type="entry name" value="GH"/>
</dbReference>
<dbReference type="Proteomes" id="UP001589894">
    <property type="component" value="Unassembled WGS sequence"/>
</dbReference>
<protein>
    <recommendedName>
        <fullName evidence="3">beta-mannosidase</fullName>
        <ecNumber evidence="3">3.2.1.25</ecNumber>
    </recommendedName>
</protein>
<evidence type="ECO:0000256" key="3">
    <source>
        <dbReference type="ARBA" id="ARBA00012754"/>
    </source>
</evidence>
<evidence type="ECO:0000259" key="7">
    <source>
        <dbReference type="Pfam" id="PF22666"/>
    </source>
</evidence>
<gene>
    <name evidence="8" type="ORF">ACFFHU_25855</name>
</gene>
<dbReference type="GO" id="GO:0016787">
    <property type="term" value="F:hydrolase activity"/>
    <property type="evidence" value="ECO:0007669"/>
    <property type="project" value="UniProtKB-KW"/>
</dbReference>
<dbReference type="InterPro" id="IPR013783">
    <property type="entry name" value="Ig-like_fold"/>
</dbReference>
<dbReference type="Gene3D" id="2.60.120.260">
    <property type="entry name" value="Galactose-binding domain-like"/>
    <property type="match status" value="1"/>
</dbReference>
<dbReference type="Gene3D" id="2.60.40.10">
    <property type="entry name" value="Immunoglobulins"/>
    <property type="match status" value="1"/>
</dbReference>
<reference evidence="8 9" key="1">
    <citation type="submission" date="2024-09" db="EMBL/GenBank/DDBJ databases">
        <authorList>
            <person name="Sun Q."/>
            <person name="Mori K."/>
        </authorList>
    </citation>
    <scope>NUCLEOTIDE SEQUENCE [LARGE SCALE GENOMIC DNA]</scope>
    <source>
        <strain evidence="8 9">TBRC 2205</strain>
    </source>
</reference>
<name>A0ABV6P3J5_9ACTN</name>
<evidence type="ECO:0000256" key="5">
    <source>
        <dbReference type="ARBA" id="ARBA00023295"/>
    </source>
</evidence>
<dbReference type="InterPro" id="IPR036156">
    <property type="entry name" value="Beta-gal/glucu_dom_sf"/>
</dbReference>
<dbReference type="EMBL" id="JBHLUE010000026">
    <property type="protein sequence ID" value="MFC0567549.1"/>
    <property type="molecule type" value="Genomic_DNA"/>
</dbReference>
<dbReference type="SUPFAM" id="SSF49785">
    <property type="entry name" value="Galactose-binding domain-like"/>
    <property type="match status" value="1"/>
</dbReference>
<dbReference type="SUPFAM" id="SSF49303">
    <property type="entry name" value="beta-Galactosidase/glucuronidase domain"/>
    <property type="match status" value="1"/>
</dbReference>
<dbReference type="InterPro" id="IPR008979">
    <property type="entry name" value="Galactose-bd-like_sf"/>
</dbReference>
<dbReference type="Pfam" id="PF00703">
    <property type="entry name" value="Glyco_hydro_2"/>
    <property type="match status" value="1"/>
</dbReference>
<dbReference type="PANTHER" id="PTHR43730:SF1">
    <property type="entry name" value="BETA-MANNOSIDASE"/>
    <property type="match status" value="1"/>
</dbReference>
<feature type="domain" description="Glycoside hydrolase family 2 immunoglobulin-like beta-sandwich" evidence="6">
    <location>
        <begin position="211"/>
        <end position="300"/>
    </location>
</feature>
<dbReference type="Gene3D" id="3.20.20.80">
    <property type="entry name" value="Glycosidases"/>
    <property type="match status" value="1"/>
</dbReference>
<dbReference type="InterPro" id="IPR054593">
    <property type="entry name" value="Beta-mannosidase-like_N2"/>
</dbReference>
<organism evidence="8 9">
    <name type="scientific">Plantactinospora siamensis</name>
    <dbReference type="NCBI Taxonomy" id="555372"/>
    <lineage>
        <taxon>Bacteria</taxon>
        <taxon>Bacillati</taxon>
        <taxon>Actinomycetota</taxon>
        <taxon>Actinomycetes</taxon>
        <taxon>Micromonosporales</taxon>
        <taxon>Micromonosporaceae</taxon>
        <taxon>Plantactinospora</taxon>
    </lineage>
</organism>
<dbReference type="EC" id="3.2.1.25" evidence="3"/>
<keyword evidence="9" id="KW-1185">Reference proteome</keyword>
<evidence type="ECO:0000256" key="2">
    <source>
        <dbReference type="ARBA" id="ARBA00007401"/>
    </source>
</evidence>
<dbReference type="SUPFAM" id="SSF51445">
    <property type="entry name" value="(Trans)glycosidases"/>
    <property type="match status" value="1"/>
</dbReference>
<feature type="domain" description="Beta-mannosidase-like galactose-binding" evidence="7">
    <location>
        <begin position="11"/>
        <end position="186"/>
    </location>
</feature>
<comment type="caution">
    <text evidence="8">The sequence shown here is derived from an EMBL/GenBank/DDBJ whole genome shotgun (WGS) entry which is preliminary data.</text>
</comment>
<dbReference type="InterPro" id="IPR050887">
    <property type="entry name" value="Beta-mannosidase_GH2"/>
</dbReference>
<evidence type="ECO:0000313" key="9">
    <source>
        <dbReference type="Proteomes" id="UP001589894"/>
    </source>
</evidence>